<dbReference type="PANTHER" id="PTHR32063">
    <property type="match status" value="1"/>
</dbReference>
<keyword evidence="5 9" id="KW-0997">Cell inner membrane</keyword>
<feature type="transmembrane region" description="Helical" evidence="9">
    <location>
        <begin position="1014"/>
        <end position="1036"/>
    </location>
</feature>
<feature type="transmembrane region" description="Helical" evidence="9">
    <location>
        <begin position="441"/>
        <end position="461"/>
    </location>
</feature>
<dbReference type="EMBL" id="JAAEDK010000009">
    <property type="protein sequence ID" value="MBR0658660.1"/>
    <property type="molecule type" value="Genomic_DNA"/>
</dbReference>
<dbReference type="SUPFAM" id="SSF82866">
    <property type="entry name" value="Multidrug efflux transporter AcrB transmembrane domain"/>
    <property type="match status" value="2"/>
</dbReference>
<comment type="subcellular location">
    <subcellularLocation>
        <location evidence="1 9">Cell inner membrane</location>
        <topology evidence="1 9">Multi-pass membrane protein</topology>
    </subcellularLocation>
</comment>
<keyword evidence="3 9" id="KW-0813">Transport</keyword>
<dbReference type="Gene3D" id="3.30.70.1440">
    <property type="entry name" value="Multidrug efflux transporter AcrB pore domain"/>
    <property type="match status" value="1"/>
</dbReference>
<feature type="domain" description="SSD" evidence="10">
    <location>
        <begin position="369"/>
        <end position="498"/>
    </location>
</feature>
<evidence type="ECO:0000256" key="6">
    <source>
        <dbReference type="ARBA" id="ARBA00022692"/>
    </source>
</evidence>
<dbReference type="NCBIfam" id="NF000282">
    <property type="entry name" value="RND_permease_1"/>
    <property type="match status" value="1"/>
</dbReference>
<dbReference type="SUPFAM" id="SSF82714">
    <property type="entry name" value="Multidrug efflux transporter AcrB TolC docking domain, DN and DC subdomains"/>
    <property type="match status" value="2"/>
</dbReference>
<organism evidence="11 14">
    <name type="scientific">Neoroseomonas oryzicola</name>
    <dbReference type="NCBI Taxonomy" id="535904"/>
    <lineage>
        <taxon>Bacteria</taxon>
        <taxon>Pseudomonadati</taxon>
        <taxon>Pseudomonadota</taxon>
        <taxon>Alphaproteobacteria</taxon>
        <taxon>Acetobacterales</taxon>
        <taxon>Acetobacteraceae</taxon>
        <taxon>Neoroseomonas</taxon>
    </lineage>
</organism>
<evidence type="ECO:0000256" key="1">
    <source>
        <dbReference type="ARBA" id="ARBA00004429"/>
    </source>
</evidence>
<feature type="transmembrane region" description="Helical" evidence="9">
    <location>
        <begin position="542"/>
        <end position="564"/>
    </location>
</feature>
<keyword evidence="8 9" id="KW-0472">Membrane</keyword>
<dbReference type="Gene3D" id="3.30.70.1430">
    <property type="entry name" value="Multidrug efflux transporter AcrB pore domain"/>
    <property type="match status" value="2"/>
</dbReference>
<keyword evidence="13" id="KW-1185">Reference proteome</keyword>
<protein>
    <recommendedName>
        <fullName evidence="9">Efflux pump membrane transporter</fullName>
    </recommendedName>
</protein>
<dbReference type="Gene3D" id="3.30.2090.10">
    <property type="entry name" value="Multidrug efflux transporter AcrB TolC docking domain, DN and DC subdomains"/>
    <property type="match status" value="2"/>
</dbReference>
<evidence type="ECO:0000256" key="9">
    <source>
        <dbReference type="RuleBase" id="RU364070"/>
    </source>
</evidence>
<gene>
    <name evidence="12" type="ORF">GWK15_13205</name>
    <name evidence="11" type="ORF">GXW75_05330</name>
</gene>
<dbReference type="Pfam" id="PF00873">
    <property type="entry name" value="ACR_tran"/>
    <property type="match status" value="1"/>
</dbReference>
<evidence type="ECO:0000259" key="10">
    <source>
        <dbReference type="PROSITE" id="PS50156"/>
    </source>
</evidence>
<keyword evidence="7 9" id="KW-1133">Transmembrane helix</keyword>
<dbReference type="GO" id="GO:0042910">
    <property type="term" value="F:xenobiotic transmembrane transporter activity"/>
    <property type="evidence" value="ECO:0007669"/>
    <property type="project" value="TreeGrafter"/>
</dbReference>
<proteinExistence type="inferred from homology"/>
<sequence length="1062" mass="112390">MRLARFFIDRPVFAAVISIAITLVGAITAFRLPISEYPEIAPPSVTITAMYPGASAETIAETVAGPIEQEVNGVDGMLYLSSQSTGDGRLTVTVVFRQGVNGDQAQVLVQNRVAVAEPRLPEEVRRLGITVRKASPDFLMVVHVTSPDGSRDHEYISNFATLNIKDRIARIDGVGDAQMFGARDYAMRIWLDPDRIAARGLTAGEVVEALRRSNVQVAAGALGQAPRAANAGAFEFSVLTQGRLATPEAFGEQIIATGENGAPLRLRDVARVEIGAADYTVNALLNNQLATAIGVFQRPGSNALQTAAAVRAAMAEAARSFPPGIGYSIVYDPTRFIAQSMEAVLHTFLEAIVLVVLVVILFLQNWRAAVIPLLAIPVSIIGTFAILLALGFTLNTLTMFGLILAIGIVVDDAIVVVENAERHMAGGLSPLEAARKTMDEVGFALIAIALVLVAVFVPTAFIPGISGAFYKQFAVTISVATLLSAVVSLTLSPALAAILLKPHAHHDGPSPLLLRPFGAFARGFNWLFDRMSLGYGALTRRLIRIPVLLMLIYGGLLAATGWTVTSTPTGLIPPLDRGYFIAAFQLPPGANLARTDAVIRRASDAILATPGIESAVAFVGFDGATFTNAPNAGVVFATLRPFEDRAALGLTAGGILADLQGRLMGDPDAMVFVLAPPSVPGIGTGGGFKLMIQDRGGRGPQAMEAALHAVMGAANQTPGIAFAFSLFNTSTPQIRTDIDRARAEMLGVPVSRVHEAMSVYLGSAFVNDFNLLGRTWRVTAQADAQYRTGAEDIARLRTRSDGGAMVPLGSLATSQETSGPYRMPRYNLYPAVELQGAALPGVSTGQAIAIMERVLAETLPEGFGYEWTEIALQEKMVGNTAPIAFGLAVVFVFLVLAAMYESWLLPLAIVLIAPMSVLAALMGVRWAGLDNNVLVQVGLVVLVGLAAKNAILIVEFARAAEDEGASRWEAAVAAARTRLRPILMTSLAFILGVLPLTIATGAGAEMRQSLGVAVFYGMLGVTVFGLLFTPVFYVVARRMARRRARQASGHPAGPAEVNASEP</sequence>
<evidence type="ECO:0000313" key="14">
    <source>
        <dbReference type="Proteomes" id="UP001138708"/>
    </source>
</evidence>
<dbReference type="GO" id="GO:0015562">
    <property type="term" value="F:efflux transmembrane transporter activity"/>
    <property type="evidence" value="ECO:0007669"/>
    <property type="project" value="InterPro"/>
</dbReference>
<feature type="transmembrane region" description="Helical" evidence="9">
    <location>
        <begin position="933"/>
        <end position="957"/>
    </location>
</feature>
<evidence type="ECO:0000256" key="8">
    <source>
        <dbReference type="ARBA" id="ARBA00023136"/>
    </source>
</evidence>
<evidence type="ECO:0000256" key="2">
    <source>
        <dbReference type="ARBA" id="ARBA00010942"/>
    </source>
</evidence>
<comment type="similarity">
    <text evidence="2 9">Belongs to the resistance-nodulation-cell division (RND) (TC 2.A.6) family.</text>
</comment>
<dbReference type="FunFam" id="1.20.1640.10:FF:000001">
    <property type="entry name" value="Efflux pump membrane transporter"/>
    <property type="match status" value="1"/>
</dbReference>
<dbReference type="PANTHER" id="PTHR32063:SF11">
    <property type="entry name" value="CATION OR DRUG EFFLUX SYSTEM PROTEIN"/>
    <property type="match status" value="1"/>
</dbReference>
<evidence type="ECO:0000313" key="11">
    <source>
        <dbReference type="EMBL" id="MBR0658660.1"/>
    </source>
</evidence>
<dbReference type="PROSITE" id="PS50156">
    <property type="entry name" value="SSD"/>
    <property type="match status" value="1"/>
</dbReference>
<evidence type="ECO:0000256" key="7">
    <source>
        <dbReference type="ARBA" id="ARBA00022989"/>
    </source>
</evidence>
<dbReference type="Gene3D" id="3.30.70.1320">
    <property type="entry name" value="Multidrug efflux transporter AcrB pore domain like"/>
    <property type="match status" value="1"/>
</dbReference>
<evidence type="ECO:0000313" key="12">
    <source>
        <dbReference type="EMBL" id="NKE17904.1"/>
    </source>
</evidence>
<evidence type="ECO:0000256" key="3">
    <source>
        <dbReference type="ARBA" id="ARBA00022448"/>
    </source>
</evidence>
<dbReference type="PRINTS" id="PR00702">
    <property type="entry name" value="ACRIFLAVINRP"/>
</dbReference>
<dbReference type="Proteomes" id="UP000746741">
    <property type="component" value="Unassembled WGS sequence"/>
</dbReference>
<dbReference type="FunFam" id="3.30.70.1430:FF:000001">
    <property type="entry name" value="Efflux pump membrane transporter"/>
    <property type="match status" value="1"/>
</dbReference>
<comment type="caution">
    <text evidence="11">The sequence shown here is derived from an EMBL/GenBank/DDBJ whole genome shotgun (WGS) entry which is preliminary data.</text>
</comment>
<feature type="transmembrane region" description="Helical" evidence="9">
    <location>
        <begin position="907"/>
        <end position="927"/>
    </location>
</feature>
<evidence type="ECO:0000313" key="13">
    <source>
        <dbReference type="Proteomes" id="UP000746741"/>
    </source>
</evidence>
<dbReference type="GO" id="GO:0005886">
    <property type="term" value="C:plasma membrane"/>
    <property type="evidence" value="ECO:0007669"/>
    <property type="project" value="UniProtKB-SubCell"/>
</dbReference>
<accession>A0A9X9WEA0</accession>
<evidence type="ECO:0000256" key="4">
    <source>
        <dbReference type="ARBA" id="ARBA00022475"/>
    </source>
</evidence>
<dbReference type="InterPro" id="IPR000731">
    <property type="entry name" value="SSD"/>
</dbReference>
<reference evidence="11" key="3">
    <citation type="journal article" date="2021" name="Syst. Appl. Microbiol.">
        <title>Roseomonas hellenica sp. nov., isolated from roots of wild-growing Alkanna tinctoria.</title>
        <authorList>
            <person name="Rat A."/>
            <person name="Naranjo H.D."/>
            <person name="Lebbe L."/>
            <person name="Cnockaert M."/>
            <person name="Krigas N."/>
            <person name="Grigoriadou K."/>
            <person name="Maloupa E."/>
            <person name="Willems A."/>
        </authorList>
    </citation>
    <scope>NUCLEOTIDE SEQUENCE</scope>
    <source>
        <strain evidence="11">LMG 31161</strain>
    </source>
</reference>
<keyword evidence="6 9" id="KW-0812">Transmembrane</keyword>
<feature type="transmembrane region" description="Helical" evidence="9">
    <location>
        <begin position="982"/>
        <end position="1002"/>
    </location>
</feature>
<dbReference type="AlphaFoldDB" id="A0A9X9WEA0"/>
<reference evidence="12 13" key="2">
    <citation type="submission" date="2020-02" db="EMBL/GenBank/DDBJ databases">
        <authorList>
            <person name="Sun Q."/>
            <person name="Inoue M."/>
        </authorList>
    </citation>
    <scope>NUCLEOTIDE SEQUENCE [LARGE SCALE GENOMIC DNA]</scope>
    <source>
        <strain evidence="12 13">KCTC 22478</strain>
    </source>
</reference>
<reference evidence="11" key="1">
    <citation type="submission" date="2020-01" db="EMBL/GenBank/DDBJ databases">
        <authorList>
            <person name="Rat A."/>
        </authorList>
    </citation>
    <scope>NUCLEOTIDE SEQUENCE</scope>
    <source>
        <strain evidence="11">LMG 31161</strain>
    </source>
</reference>
<keyword evidence="4" id="KW-1003">Cell membrane</keyword>
<name>A0A9X9WEA0_9PROT</name>
<dbReference type="RefSeq" id="WP_168041799.1">
    <property type="nucleotide sequence ID" value="NZ_JAAEDK010000009.1"/>
</dbReference>
<dbReference type="InterPro" id="IPR004764">
    <property type="entry name" value="MdtF-like"/>
</dbReference>
<dbReference type="InterPro" id="IPR027463">
    <property type="entry name" value="AcrB_DN_DC_subdom"/>
</dbReference>
<dbReference type="NCBIfam" id="TIGR00915">
    <property type="entry name" value="2A0602"/>
    <property type="match status" value="1"/>
</dbReference>
<dbReference type="GO" id="GO:0009636">
    <property type="term" value="P:response to toxic substance"/>
    <property type="evidence" value="ECO:0007669"/>
    <property type="project" value="UniProtKB-ARBA"/>
</dbReference>
<dbReference type="EMBL" id="JAAVUP010000003">
    <property type="protein sequence ID" value="NKE17904.1"/>
    <property type="molecule type" value="Genomic_DNA"/>
</dbReference>
<dbReference type="InterPro" id="IPR001036">
    <property type="entry name" value="Acrflvin-R"/>
</dbReference>
<feature type="transmembrane region" description="Helical" evidence="9">
    <location>
        <begin position="398"/>
        <end position="420"/>
    </location>
</feature>
<feature type="transmembrane region" description="Helical" evidence="9">
    <location>
        <begin position="12"/>
        <end position="34"/>
    </location>
</feature>
<evidence type="ECO:0000256" key="5">
    <source>
        <dbReference type="ARBA" id="ARBA00022519"/>
    </source>
</evidence>
<dbReference type="SUPFAM" id="SSF82693">
    <property type="entry name" value="Multidrug efflux transporter AcrB pore domain, PN1, PN2, PC1 and PC2 subdomains"/>
    <property type="match status" value="4"/>
</dbReference>
<feature type="transmembrane region" description="Helical" evidence="9">
    <location>
        <begin position="473"/>
        <end position="500"/>
    </location>
</feature>
<dbReference type="Gene3D" id="1.20.1640.10">
    <property type="entry name" value="Multidrug efflux transporter AcrB transmembrane domain"/>
    <property type="match status" value="2"/>
</dbReference>
<dbReference type="Proteomes" id="UP001138708">
    <property type="component" value="Unassembled WGS sequence"/>
</dbReference>
<feature type="transmembrane region" description="Helical" evidence="9">
    <location>
        <begin position="370"/>
        <end position="392"/>
    </location>
</feature>
<feature type="transmembrane region" description="Helical" evidence="9">
    <location>
        <begin position="343"/>
        <end position="363"/>
    </location>
</feature>
<feature type="transmembrane region" description="Helical" evidence="9">
    <location>
        <begin position="881"/>
        <end position="900"/>
    </location>
</feature>